<dbReference type="AlphaFoldDB" id="A0A1G2PL68"/>
<name>A0A1G2PL68_TERXR</name>
<evidence type="ECO:0000313" key="2">
    <source>
        <dbReference type="EMBL" id="OHA48372.1"/>
    </source>
</evidence>
<protein>
    <submittedName>
        <fullName evidence="2">Uncharacterized protein</fullName>
    </submittedName>
</protein>
<gene>
    <name evidence="2" type="ORF">A2682_02975</name>
</gene>
<evidence type="ECO:0000256" key="1">
    <source>
        <dbReference type="SAM" id="MobiDB-lite"/>
    </source>
</evidence>
<reference evidence="2 3" key="1">
    <citation type="journal article" date="2016" name="Nat. Commun.">
        <title>Thousands of microbial genomes shed light on interconnected biogeochemical processes in an aquifer system.</title>
        <authorList>
            <person name="Anantharaman K."/>
            <person name="Brown C.T."/>
            <person name="Hug L.A."/>
            <person name="Sharon I."/>
            <person name="Castelle C.J."/>
            <person name="Probst A.J."/>
            <person name="Thomas B.C."/>
            <person name="Singh A."/>
            <person name="Wilkins M.J."/>
            <person name="Karaoz U."/>
            <person name="Brodie E.L."/>
            <person name="Williams K.H."/>
            <person name="Hubbard S.S."/>
            <person name="Banfield J.F."/>
        </authorList>
    </citation>
    <scope>NUCLEOTIDE SEQUENCE [LARGE SCALE GENOMIC DNA]</scope>
    <source>
        <strain evidence="3">RIFCSPHIGHO2_01_FULL_58_15</strain>
    </source>
</reference>
<comment type="caution">
    <text evidence="2">The sequence shown here is derived from an EMBL/GenBank/DDBJ whole genome shotgun (WGS) entry which is preliminary data.</text>
</comment>
<evidence type="ECO:0000313" key="3">
    <source>
        <dbReference type="Proteomes" id="UP000178690"/>
    </source>
</evidence>
<organism evidence="2 3">
    <name type="scientific">Terrybacteria sp. (strain RIFCSPHIGHO2_01_FULL_58_15)</name>
    <dbReference type="NCBI Taxonomy" id="1802363"/>
    <lineage>
        <taxon>Bacteria</taxon>
        <taxon>Candidatus Terryibacteriota</taxon>
    </lineage>
</organism>
<accession>A0A1G2PL68</accession>
<feature type="region of interest" description="Disordered" evidence="1">
    <location>
        <begin position="76"/>
        <end position="96"/>
    </location>
</feature>
<sequence length="683" mass="77139">MAKRSRVRTTVRVGVISRIDFMSAGYRRGLLEAAFEKFRLADVRFIVIAGGLISNRDFARYRRTVEEQAKAELRASAAIEREKPKDERQPVESSKDLRERIRDATLQCAAEKLAEAIPQMQDASGKPVKIYIVTAPALNYDGAPGTDIAERLSMLRPEIFYWGREDSRFPLQNLRRADGSEKDFWLVQPVKAAWRSKYYSNRPDRLVEDKEMQTSQGLPDLWLSDCGAVFMMRPQGQLSRMRVSPPGLHRLQEVTTSENQVGVCVLEFSDRDAVPVWMNAFKDFLARERSLIPAPEGATALQLAIFRQIADHPSTIGMLESALHRSRKTIEAALADYARVSRQPPIVFDEASKKYDFARAWMQETMRYPVVDRAALTVDRMVAFGCLHAGYLSTQYRWWVNRLPELILENGATILVGCGDYIAGLKHNLHLRGEVFAGFNYTQQEKLAARLVGSVMFKVFDARLTKALSSRQRRPSEAVLTAAVEAALLEFLFFEGNHDKWLTDAGVDPLATFEPHLVEYLTEKIESYLREKGLALCDVAGIVRRHVVFANEHRLPSGLVLGINHPEMGRAQTSSLRTQHTMKARPNCHIVALANFHETIMIQEYNAELGQRVGLQVGTVTSGTEFEDGKLKVVDTGVAFLDAYSSDGRILVTRTVFEGPRPDEIENRERDEIFRDFLGKIGV</sequence>
<proteinExistence type="predicted"/>
<dbReference type="Proteomes" id="UP000178690">
    <property type="component" value="Unassembled WGS sequence"/>
</dbReference>
<dbReference type="EMBL" id="MHST01000021">
    <property type="protein sequence ID" value="OHA48372.1"/>
    <property type="molecule type" value="Genomic_DNA"/>
</dbReference>